<dbReference type="Proteomes" id="UP000253606">
    <property type="component" value="Chromosome"/>
</dbReference>
<accession>A0A2Z5FYU1</accession>
<dbReference type="AlphaFoldDB" id="A0A2Z5FYU1"/>
<sequence length="40" mass="4850">MQKPEAYWQRYVTLLGGSLYVWRRLPEADLYTAEFLREAK</sequence>
<dbReference type="KEGG" id="abas:ACPOL_2705"/>
<protein>
    <submittedName>
        <fullName evidence="1">Uncharacterized protein</fullName>
    </submittedName>
</protein>
<name>A0A2Z5FYU1_9BACT</name>
<evidence type="ECO:0000313" key="2">
    <source>
        <dbReference type="Proteomes" id="UP000253606"/>
    </source>
</evidence>
<proteinExistence type="predicted"/>
<keyword evidence="2" id="KW-1185">Reference proteome</keyword>
<evidence type="ECO:0000313" key="1">
    <source>
        <dbReference type="EMBL" id="AXC12018.1"/>
    </source>
</evidence>
<gene>
    <name evidence="1" type="ORF">ACPOL_2705</name>
</gene>
<reference evidence="1 2" key="1">
    <citation type="journal article" date="2018" name="Front. Microbiol.">
        <title>Hydrolytic Capabilities as a Key to Environmental Success: Chitinolytic and Cellulolytic Acidobacteria From Acidic Sub-arctic Soils and Boreal Peatlands.</title>
        <authorList>
            <person name="Belova S.E."/>
            <person name="Ravin N.V."/>
            <person name="Pankratov T.A."/>
            <person name="Rakitin A.L."/>
            <person name="Ivanova A.A."/>
            <person name="Beletsky A.V."/>
            <person name="Mardanov A.V."/>
            <person name="Sinninghe Damste J.S."/>
            <person name="Dedysh S.N."/>
        </authorList>
    </citation>
    <scope>NUCLEOTIDE SEQUENCE [LARGE SCALE GENOMIC DNA]</scope>
    <source>
        <strain evidence="1 2">SBC82</strain>
    </source>
</reference>
<organism evidence="1 2">
    <name type="scientific">Acidisarcina polymorpha</name>
    <dbReference type="NCBI Taxonomy" id="2211140"/>
    <lineage>
        <taxon>Bacteria</taxon>
        <taxon>Pseudomonadati</taxon>
        <taxon>Acidobacteriota</taxon>
        <taxon>Terriglobia</taxon>
        <taxon>Terriglobales</taxon>
        <taxon>Acidobacteriaceae</taxon>
        <taxon>Acidisarcina</taxon>
    </lineage>
</organism>
<dbReference type="EMBL" id="CP030840">
    <property type="protein sequence ID" value="AXC12018.1"/>
    <property type="molecule type" value="Genomic_DNA"/>
</dbReference>